<dbReference type="FunFam" id="1.10.630.10:FF:000018">
    <property type="entry name" value="Cytochrome P450 monooxygenase"/>
    <property type="match status" value="1"/>
</dbReference>
<evidence type="ECO:0000256" key="6">
    <source>
        <dbReference type="ARBA" id="ARBA00023033"/>
    </source>
</evidence>
<dbReference type="InterPro" id="IPR001128">
    <property type="entry name" value="Cyt_P450"/>
</dbReference>
<dbReference type="Gene3D" id="1.10.630.10">
    <property type="entry name" value="Cytochrome P450"/>
    <property type="match status" value="1"/>
</dbReference>
<evidence type="ECO:0000256" key="1">
    <source>
        <dbReference type="ARBA" id="ARBA00010617"/>
    </source>
</evidence>
<gene>
    <name evidence="8" type="ORF">GCM10008957_54670</name>
</gene>
<dbReference type="Proteomes" id="UP000603865">
    <property type="component" value="Unassembled WGS sequence"/>
</dbReference>
<dbReference type="InterPro" id="IPR002397">
    <property type="entry name" value="Cyt_P450_B"/>
</dbReference>
<dbReference type="InterPro" id="IPR036396">
    <property type="entry name" value="Cyt_P450_sf"/>
</dbReference>
<evidence type="ECO:0000313" key="8">
    <source>
        <dbReference type="EMBL" id="GGR38720.1"/>
    </source>
</evidence>
<evidence type="ECO:0000256" key="3">
    <source>
        <dbReference type="ARBA" id="ARBA00022723"/>
    </source>
</evidence>
<reference evidence="8" key="2">
    <citation type="submission" date="2020-09" db="EMBL/GenBank/DDBJ databases">
        <authorList>
            <person name="Sun Q."/>
            <person name="Ohkuma M."/>
        </authorList>
    </citation>
    <scope>NUCLEOTIDE SEQUENCE</scope>
    <source>
        <strain evidence="8">JCM 31311</strain>
    </source>
</reference>
<organism evidence="8 9">
    <name type="scientific">Deinococcus ruber</name>
    <dbReference type="NCBI Taxonomy" id="1848197"/>
    <lineage>
        <taxon>Bacteria</taxon>
        <taxon>Thermotogati</taxon>
        <taxon>Deinococcota</taxon>
        <taxon>Deinococci</taxon>
        <taxon>Deinococcales</taxon>
        <taxon>Deinococcaceae</taxon>
        <taxon>Deinococcus</taxon>
    </lineage>
</organism>
<keyword evidence="5 7" id="KW-0408">Iron</keyword>
<dbReference type="GO" id="GO:0020037">
    <property type="term" value="F:heme binding"/>
    <property type="evidence" value="ECO:0007669"/>
    <property type="project" value="InterPro"/>
</dbReference>
<comment type="similarity">
    <text evidence="1 7">Belongs to the cytochrome P450 family.</text>
</comment>
<evidence type="ECO:0000256" key="2">
    <source>
        <dbReference type="ARBA" id="ARBA00022617"/>
    </source>
</evidence>
<dbReference type="PROSITE" id="PS00086">
    <property type="entry name" value="CYTOCHROME_P450"/>
    <property type="match status" value="1"/>
</dbReference>
<reference evidence="8" key="1">
    <citation type="journal article" date="2014" name="Int. J. Syst. Evol. Microbiol.">
        <title>Complete genome sequence of Corynebacterium casei LMG S-19264T (=DSM 44701T), isolated from a smear-ripened cheese.</title>
        <authorList>
            <consortium name="US DOE Joint Genome Institute (JGI-PGF)"/>
            <person name="Walter F."/>
            <person name="Albersmeier A."/>
            <person name="Kalinowski J."/>
            <person name="Ruckert C."/>
        </authorList>
    </citation>
    <scope>NUCLEOTIDE SEQUENCE</scope>
    <source>
        <strain evidence="8">JCM 31311</strain>
    </source>
</reference>
<dbReference type="PRINTS" id="PR00359">
    <property type="entry name" value="BP450"/>
</dbReference>
<dbReference type="CDD" id="cd20625">
    <property type="entry name" value="CYP164-like"/>
    <property type="match status" value="1"/>
</dbReference>
<dbReference type="InterPro" id="IPR017972">
    <property type="entry name" value="Cyt_P450_CS"/>
</dbReference>
<dbReference type="EMBL" id="BMQL01000088">
    <property type="protein sequence ID" value="GGR38720.1"/>
    <property type="molecule type" value="Genomic_DNA"/>
</dbReference>
<evidence type="ECO:0000256" key="5">
    <source>
        <dbReference type="ARBA" id="ARBA00023004"/>
    </source>
</evidence>
<dbReference type="AlphaFoldDB" id="A0A918FI28"/>
<accession>A0A918FI28</accession>
<protein>
    <submittedName>
        <fullName evidence="8">Cytochrome P450</fullName>
    </submittedName>
</protein>
<name>A0A918FI28_9DEIO</name>
<comment type="caution">
    <text evidence="8">The sequence shown here is derived from an EMBL/GenBank/DDBJ whole genome shotgun (WGS) entry which is preliminary data.</text>
</comment>
<keyword evidence="4 7" id="KW-0560">Oxidoreductase</keyword>
<keyword evidence="6 7" id="KW-0503">Monooxygenase</keyword>
<evidence type="ECO:0000256" key="7">
    <source>
        <dbReference type="RuleBase" id="RU000461"/>
    </source>
</evidence>
<dbReference type="SUPFAM" id="SSF48264">
    <property type="entry name" value="Cytochrome P450"/>
    <property type="match status" value="1"/>
</dbReference>
<proteinExistence type="inferred from homology"/>
<dbReference type="Pfam" id="PF00067">
    <property type="entry name" value="p450"/>
    <property type="match status" value="1"/>
</dbReference>
<keyword evidence="9" id="KW-1185">Reference proteome</keyword>
<dbReference type="RefSeq" id="WP_189093695.1">
    <property type="nucleotide sequence ID" value="NZ_BMQL01000088.1"/>
</dbReference>
<dbReference type="GO" id="GO:0016705">
    <property type="term" value="F:oxidoreductase activity, acting on paired donors, with incorporation or reduction of molecular oxygen"/>
    <property type="evidence" value="ECO:0007669"/>
    <property type="project" value="InterPro"/>
</dbReference>
<dbReference type="GO" id="GO:0005506">
    <property type="term" value="F:iron ion binding"/>
    <property type="evidence" value="ECO:0007669"/>
    <property type="project" value="InterPro"/>
</dbReference>
<keyword evidence="2 7" id="KW-0349">Heme</keyword>
<evidence type="ECO:0000313" key="9">
    <source>
        <dbReference type="Proteomes" id="UP000603865"/>
    </source>
</evidence>
<dbReference type="PANTHER" id="PTHR46696:SF1">
    <property type="entry name" value="CYTOCHROME P450 YJIB-RELATED"/>
    <property type="match status" value="1"/>
</dbReference>
<keyword evidence="3 7" id="KW-0479">Metal-binding</keyword>
<sequence>MSVPDASPFSLDLTAPEFIRDPYPALDAVREATPAFWQQERLFITRYDDIARVLKDSRRFGRSAHNVLSRDEGALPHLNADPRRASFDAFNSNHLLDSEPPKHTRLRSLVQLAFTPRRVEGLRERIGSIVEGVVEGLRERETFDLVRDYSEPLPVTVIAELLGVPQEERHQLRPWSAAIVRLYELNPSDQAISEAERAVLDFSALLRSLLRQRRANPQDDLITALAEVEQAGERLSEQELVDTCILLLNAGHEASVNGLTAGVLNLWRSGQWQDVVQAAQQNAPESYFRTAMEELLRFDTPLPMFERWVQEETEVAGVPVQPGQKLALLYASGNRDPRKFDAPGELRLGRDPNPHLTFGLGIHYCLGAPLARLELSASLRALALAFPRLEVDEFGYGGGFVIRGLERMDVRSV</sequence>
<dbReference type="PANTHER" id="PTHR46696">
    <property type="entry name" value="P450, PUTATIVE (EUROFUNG)-RELATED"/>
    <property type="match status" value="1"/>
</dbReference>
<evidence type="ECO:0000256" key="4">
    <source>
        <dbReference type="ARBA" id="ARBA00023002"/>
    </source>
</evidence>
<dbReference type="GO" id="GO:0004497">
    <property type="term" value="F:monooxygenase activity"/>
    <property type="evidence" value="ECO:0007669"/>
    <property type="project" value="UniProtKB-KW"/>
</dbReference>